<dbReference type="AlphaFoldDB" id="A0A669DQR6"/>
<protein>
    <recommendedName>
        <fullName evidence="10">AP-1 complex subunit gamma</fullName>
    </recommendedName>
</protein>
<accession>A0A669DQR6</accession>
<dbReference type="GeneTree" id="ENSGT00950000182838"/>
<dbReference type="Pfam" id="PF01602">
    <property type="entry name" value="Adaptin_N"/>
    <property type="match status" value="1"/>
</dbReference>
<dbReference type="Ensembl" id="ENSONIT00000086555.1">
    <property type="protein sequence ID" value="ENSONIP00000061215.1"/>
    <property type="gene ID" value="ENSONIG00000005876.2"/>
</dbReference>
<dbReference type="PROSITE" id="PS50180">
    <property type="entry name" value="GAE"/>
    <property type="match status" value="1"/>
</dbReference>
<name>A0A669DQR6_ORENI</name>
<comment type="subcellular location">
    <subcellularLocation>
        <location evidence="1">Cytoplasmic vesicle membrane</location>
    </subcellularLocation>
    <subcellularLocation>
        <location evidence="9">Endomembrane system</location>
        <topology evidence="9">Peripheral membrane protein</topology>
        <orientation evidence="9">Cytoplasmic side</orientation>
    </subcellularLocation>
    <subcellularLocation>
        <location evidence="2">Golgi apparatus</location>
    </subcellularLocation>
</comment>
<keyword evidence="5 10" id="KW-0653">Protein transport</keyword>
<dbReference type="InterPro" id="IPR017107">
    <property type="entry name" value="AP1_complex_gsu"/>
</dbReference>
<dbReference type="InterPro" id="IPR016024">
    <property type="entry name" value="ARM-type_fold"/>
</dbReference>
<evidence type="ECO:0000256" key="1">
    <source>
        <dbReference type="ARBA" id="ARBA00004156"/>
    </source>
</evidence>
<sequence length="724" mass="81178">MPAPIRLRELIRTIRTARTQAEEREMIQKECAAIRSSFREEDNTYRCRNVAKLLYMHMLGYPAHFGQLECLKLIASQKFTDKRIGYLGAMLLLDERQDVHLLMTNCIKNDLNHSTQYVQGLALCTLGCMGSSEMCRDLAGEVEKLLKTSNSYLRKKAALCAVHVIRKVPELMEMFLPATKNLLSEKNHGMLLSPVTSLTKYCDTSSRFCISDPFLQVRILRLLRILGKGDDDSSEAMNDILAQVATNTETSKNVGNAILYETVLTIMDIKSESGLRVLAINILGRFLLNNDKNIRYVALTSLLKTVQTDHNAVQRHRSTIVDCLKDLDVSIKRRAMELSFALVNGNNIRGMMKELLYFLDSCDPEFKADCASGVFLAAEKYAPSKRWHIDTIMRVLTTAGSYVRDDSVPNLIQLITNSVEMHAYTVQRLYKALLDDISQQPLVQVASWCIGEYGDLLVSGQCEEEEPIQVTEDEVLDVLEGLLVSNLSTPVTRGYALTAIMKLSTRFTSVNRIKKVVSIYGSSIDVELQQRAVEYNALFKKYDHMRPALLERMPIMEKTASNGPTEIVQTNGEAEPSVVEAKHPPPVTQPTNQVRTVFSIPPMTAYNKNGLKIDFTFERANPNPNIAVITIHASNSTEADMTDFVFQAAVPKTFQLQLLSPSSNVVPALNQGTVTQVIRVLNPQKVSFFFSNCNGYIFGLTYTHKGSAVQDLAEVNNFPPQSWQ</sequence>
<evidence type="ECO:0000256" key="7">
    <source>
        <dbReference type="ARBA" id="ARBA00023136"/>
    </source>
</evidence>
<dbReference type="InterPro" id="IPR008153">
    <property type="entry name" value="GAE_dom"/>
</dbReference>
<dbReference type="PANTHER" id="PTHR22780">
    <property type="entry name" value="ADAPTIN, ALPHA/GAMMA/EPSILON"/>
    <property type="match status" value="1"/>
</dbReference>
<evidence type="ECO:0000256" key="6">
    <source>
        <dbReference type="ARBA" id="ARBA00023034"/>
    </source>
</evidence>
<reference evidence="12" key="2">
    <citation type="submission" date="2025-08" db="UniProtKB">
        <authorList>
            <consortium name="Ensembl"/>
        </authorList>
    </citation>
    <scope>IDENTIFICATION</scope>
</reference>
<evidence type="ECO:0000256" key="10">
    <source>
        <dbReference type="PIRNR" id="PIRNR037094"/>
    </source>
</evidence>
<evidence type="ECO:0000256" key="3">
    <source>
        <dbReference type="ARBA" id="ARBA00006613"/>
    </source>
</evidence>
<evidence type="ECO:0000256" key="4">
    <source>
        <dbReference type="ARBA" id="ARBA00022448"/>
    </source>
</evidence>
<dbReference type="InterPro" id="IPR011989">
    <property type="entry name" value="ARM-like"/>
</dbReference>
<dbReference type="SUPFAM" id="SSF48371">
    <property type="entry name" value="ARM repeat"/>
    <property type="match status" value="1"/>
</dbReference>
<evidence type="ECO:0000313" key="12">
    <source>
        <dbReference type="Ensembl" id="ENSONIP00000061215.1"/>
    </source>
</evidence>
<evidence type="ECO:0000256" key="2">
    <source>
        <dbReference type="ARBA" id="ARBA00004555"/>
    </source>
</evidence>
<evidence type="ECO:0000256" key="9">
    <source>
        <dbReference type="ARBA" id="ARBA00029433"/>
    </source>
</evidence>
<proteinExistence type="inferred from homology"/>
<dbReference type="Gene3D" id="2.60.40.1230">
    <property type="match status" value="1"/>
</dbReference>
<gene>
    <name evidence="12" type="primary">AP1G1</name>
    <name evidence="12" type="synonym">ap1g1</name>
</gene>
<keyword evidence="8 10" id="KW-0968">Cytoplasmic vesicle</keyword>
<dbReference type="Proteomes" id="UP000005207">
    <property type="component" value="Linkage group LG1"/>
</dbReference>
<dbReference type="GO" id="GO:0030121">
    <property type="term" value="C:AP-1 adaptor complex"/>
    <property type="evidence" value="ECO:0007669"/>
    <property type="project" value="InterPro"/>
</dbReference>
<dbReference type="GO" id="GO:0016192">
    <property type="term" value="P:vesicle-mediated transport"/>
    <property type="evidence" value="ECO:0007669"/>
    <property type="project" value="InterPro"/>
</dbReference>
<evidence type="ECO:0000259" key="11">
    <source>
        <dbReference type="PROSITE" id="PS50180"/>
    </source>
</evidence>
<evidence type="ECO:0000256" key="8">
    <source>
        <dbReference type="ARBA" id="ARBA00023329"/>
    </source>
</evidence>
<evidence type="ECO:0000256" key="5">
    <source>
        <dbReference type="ARBA" id="ARBA00022927"/>
    </source>
</evidence>
<reference evidence="12" key="3">
    <citation type="submission" date="2025-09" db="UniProtKB">
        <authorList>
            <consortium name="Ensembl"/>
        </authorList>
    </citation>
    <scope>IDENTIFICATION</scope>
</reference>
<dbReference type="InterPro" id="IPR002553">
    <property type="entry name" value="Clathrin/coatomer_adapt-like_N"/>
</dbReference>
<dbReference type="Gene3D" id="1.25.10.10">
    <property type="entry name" value="Leucine-rich Repeat Variant"/>
    <property type="match status" value="1"/>
</dbReference>
<dbReference type="GO" id="GO:0006886">
    <property type="term" value="P:intracellular protein transport"/>
    <property type="evidence" value="ECO:0007669"/>
    <property type="project" value="UniProtKB-UniRule"/>
</dbReference>
<keyword evidence="13" id="KW-1185">Reference proteome</keyword>
<dbReference type="SMART" id="SM00809">
    <property type="entry name" value="Alpha_adaptinC2"/>
    <property type="match status" value="1"/>
</dbReference>
<dbReference type="PIRSF" id="PIRSF037094">
    <property type="entry name" value="AP1_complex_gamma"/>
    <property type="match status" value="1"/>
</dbReference>
<organism evidence="12 13">
    <name type="scientific">Oreochromis niloticus</name>
    <name type="common">Nile tilapia</name>
    <name type="synonym">Tilapia nilotica</name>
    <dbReference type="NCBI Taxonomy" id="8128"/>
    <lineage>
        <taxon>Eukaryota</taxon>
        <taxon>Metazoa</taxon>
        <taxon>Chordata</taxon>
        <taxon>Craniata</taxon>
        <taxon>Vertebrata</taxon>
        <taxon>Euteleostomi</taxon>
        <taxon>Actinopterygii</taxon>
        <taxon>Neopterygii</taxon>
        <taxon>Teleostei</taxon>
        <taxon>Neoteleostei</taxon>
        <taxon>Acanthomorphata</taxon>
        <taxon>Ovalentaria</taxon>
        <taxon>Cichlomorphae</taxon>
        <taxon>Cichliformes</taxon>
        <taxon>Cichlidae</taxon>
        <taxon>African cichlids</taxon>
        <taxon>Pseudocrenilabrinae</taxon>
        <taxon>Oreochromini</taxon>
        <taxon>Oreochromis</taxon>
    </lineage>
</organism>
<reference evidence="13" key="1">
    <citation type="submission" date="2012-01" db="EMBL/GenBank/DDBJ databases">
        <title>The Genome Sequence of Oreochromis niloticus (Nile Tilapia).</title>
        <authorList>
            <consortium name="Broad Institute Genome Assembly Team"/>
            <consortium name="Broad Institute Sequencing Platform"/>
            <person name="Di Palma F."/>
            <person name="Johnson J."/>
            <person name="Lander E.S."/>
            <person name="Lindblad-Toh K."/>
        </authorList>
    </citation>
    <scope>NUCLEOTIDE SEQUENCE [LARGE SCALE GENOMIC DNA]</scope>
</reference>
<comment type="similarity">
    <text evidence="3 10">Belongs to the adaptor complexes large subunit family.</text>
</comment>
<evidence type="ECO:0000313" key="13">
    <source>
        <dbReference type="Proteomes" id="UP000005207"/>
    </source>
</evidence>
<dbReference type="InterPro" id="IPR050840">
    <property type="entry name" value="Adaptor_Complx_Large_Subunit"/>
</dbReference>
<dbReference type="Pfam" id="PF02883">
    <property type="entry name" value="Alpha_adaptinC2"/>
    <property type="match status" value="1"/>
</dbReference>
<keyword evidence="6 10" id="KW-0333">Golgi apparatus</keyword>
<dbReference type="InterPro" id="IPR013041">
    <property type="entry name" value="Clathrin_app_Ig-like_sf"/>
</dbReference>
<keyword evidence="4 10" id="KW-0813">Transport</keyword>
<feature type="domain" description="GAE" evidence="11">
    <location>
        <begin position="598"/>
        <end position="719"/>
    </location>
</feature>
<dbReference type="InterPro" id="IPR008152">
    <property type="entry name" value="Clathrin_a/b/g-adaptin_app_Ig"/>
</dbReference>
<keyword evidence="7 10" id="KW-0472">Membrane</keyword>
<dbReference type="SUPFAM" id="SSF49348">
    <property type="entry name" value="Clathrin adaptor appendage domain"/>
    <property type="match status" value="1"/>
</dbReference>